<evidence type="ECO:0000256" key="9">
    <source>
        <dbReference type="HAMAP-Rule" id="MF_01463"/>
    </source>
</evidence>
<dbReference type="OrthoDB" id="9805019at2"/>
<dbReference type="KEGG" id="tra:Trad_1343"/>
<dbReference type="NCBIfam" id="NF009583">
    <property type="entry name" value="PRK13024.1-3"/>
    <property type="match status" value="1"/>
</dbReference>
<dbReference type="Gene3D" id="3.30.70.3400">
    <property type="match status" value="1"/>
</dbReference>
<evidence type="ECO:0000259" key="11">
    <source>
        <dbReference type="Pfam" id="PF02355"/>
    </source>
</evidence>
<evidence type="ECO:0000256" key="3">
    <source>
        <dbReference type="ARBA" id="ARBA00022475"/>
    </source>
</evidence>
<dbReference type="GO" id="GO:0006605">
    <property type="term" value="P:protein targeting"/>
    <property type="evidence" value="ECO:0007669"/>
    <property type="project" value="UniProtKB-UniRule"/>
</dbReference>
<keyword evidence="2 9" id="KW-0813">Transport</keyword>
<feature type="transmembrane region" description="Helical" evidence="9">
    <location>
        <begin position="616"/>
        <end position="639"/>
    </location>
</feature>
<reference evidence="14 15" key="2">
    <citation type="journal article" date="2011" name="Stand. Genomic Sci.">
        <title>Complete genome sequence of Truepera radiovictrix type strain (RQ-24).</title>
        <authorList>
            <person name="Ivanova N."/>
            <person name="Rohde C."/>
            <person name="Munk C."/>
            <person name="Nolan M."/>
            <person name="Lucas S."/>
            <person name="Del Rio T.G."/>
            <person name="Tice H."/>
            <person name="Deshpande S."/>
            <person name="Cheng J.F."/>
            <person name="Tapia R."/>
            <person name="Han C."/>
            <person name="Goodwin L."/>
            <person name="Pitluck S."/>
            <person name="Liolios K."/>
            <person name="Mavromatis K."/>
            <person name="Mikhailova N."/>
            <person name="Pati A."/>
            <person name="Chen A."/>
            <person name="Palaniappan K."/>
            <person name="Land M."/>
            <person name="Hauser L."/>
            <person name="Chang Y.J."/>
            <person name="Jeffries C.D."/>
            <person name="Brambilla E."/>
            <person name="Rohde M."/>
            <person name="Goker M."/>
            <person name="Tindall B.J."/>
            <person name="Woyke T."/>
            <person name="Bristow J."/>
            <person name="Eisen J.A."/>
            <person name="Markowitz V."/>
            <person name="Hugenholtz P."/>
            <person name="Kyrpides N.C."/>
            <person name="Klenk H.P."/>
            <person name="Lapidus A."/>
        </authorList>
    </citation>
    <scope>NUCLEOTIDE SEQUENCE [LARGE SCALE GENOMIC DNA]</scope>
    <source>
        <strain evidence="15">DSM 17093 / CIP 108686 / LMG 22925 / RQ-24</strain>
    </source>
</reference>
<evidence type="ECO:0000259" key="13">
    <source>
        <dbReference type="Pfam" id="PF22599"/>
    </source>
</evidence>
<evidence type="ECO:0000256" key="10">
    <source>
        <dbReference type="HAMAP-Rule" id="MF_01464"/>
    </source>
</evidence>
<feature type="transmembrane region" description="Helical" evidence="9">
    <location>
        <begin position="280"/>
        <end position="302"/>
    </location>
</feature>
<gene>
    <name evidence="9" type="primary">secD</name>
    <name evidence="10" type="synonym">secF</name>
    <name evidence="14" type="ordered locus">Trad_1343</name>
</gene>
<dbReference type="NCBIfam" id="TIGR01129">
    <property type="entry name" value="secD"/>
    <property type="match status" value="1"/>
</dbReference>
<dbReference type="GO" id="GO:0005886">
    <property type="term" value="C:plasma membrane"/>
    <property type="evidence" value="ECO:0007669"/>
    <property type="project" value="UniProtKB-SubCell"/>
</dbReference>
<evidence type="ECO:0000256" key="7">
    <source>
        <dbReference type="ARBA" id="ARBA00023010"/>
    </source>
</evidence>
<comment type="subcellular location">
    <subcellularLocation>
        <location evidence="1 9">Cell membrane</location>
        <topology evidence="1 9">Multi-pass membrane protein</topology>
    </subcellularLocation>
</comment>
<dbReference type="NCBIfam" id="TIGR00966">
    <property type="entry name" value="transloc_SecF"/>
    <property type="match status" value="1"/>
</dbReference>
<dbReference type="Pfam" id="PF22599">
    <property type="entry name" value="SecDF_P1_head"/>
    <property type="match status" value="1"/>
</dbReference>
<dbReference type="InterPro" id="IPR005791">
    <property type="entry name" value="SecD"/>
</dbReference>
<comment type="similarity">
    <text evidence="9">Belongs to the SecD/SecF family. SecD subfamily.</text>
</comment>
<protein>
    <recommendedName>
        <fullName evidence="9 10">Multifunctional fusion protein</fullName>
    </recommendedName>
    <domain>
        <recommendedName>
            <fullName evidence="9">Protein translocase subunit SecD</fullName>
        </recommendedName>
    </domain>
    <domain>
        <recommendedName>
            <fullName evidence="10">Protein-export membrane protein SecF</fullName>
        </recommendedName>
    </domain>
</protein>
<dbReference type="STRING" id="649638.Trad_1343"/>
<comment type="caution">
    <text evidence="9">Lacks conserved residue(s) required for the propagation of feature annotation.</text>
</comment>
<evidence type="ECO:0000256" key="5">
    <source>
        <dbReference type="ARBA" id="ARBA00022927"/>
    </source>
</evidence>
<dbReference type="GO" id="GO:0043952">
    <property type="term" value="P:protein transport by the Sec complex"/>
    <property type="evidence" value="ECO:0007669"/>
    <property type="project" value="UniProtKB-UniRule"/>
</dbReference>
<keyword evidence="5 9" id="KW-0653">Protein transport</keyword>
<evidence type="ECO:0000256" key="8">
    <source>
        <dbReference type="ARBA" id="ARBA00023136"/>
    </source>
</evidence>
<feature type="transmembrane region" description="Helical" evidence="9">
    <location>
        <begin position="696"/>
        <end position="720"/>
    </location>
</feature>
<comment type="subunit">
    <text evidence="9">Forms a complex with SecF. Part of the essential Sec protein translocation apparatus which comprises SecA, SecYEG and auxiliary proteins SecDF. Other proteins may also be involved.</text>
</comment>
<feature type="transmembrane region" description="Helical" evidence="9">
    <location>
        <begin position="564"/>
        <end position="582"/>
    </location>
</feature>
<feature type="domain" description="Protein export membrane protein SecD/SecF C-terminal" evidence="11">
    <location>
        <begin position="544"/>
        <end position="722"/>
    </location>
</feature>
<evidence type="ECO:0000259" key="12">
    <source>
        <dbReference type="Pfam" id="PF21760"/>
    </source>
</evidence>
<feature type="transmembrane region" description="Helical" evidence="9">
    <location>
        <begin position="589"/>
        <end position="610"/>
    </location>
</feature>
<comment type="similarity">
    <text evidence="10">Belongs to the SecD/SecF family. SecF subfamily.</text>
</comment>
<keyword evidence="8 9" id="KW-0472">Membrane</keyword>
<dbReference type="GO" id="GO:0015450">
    <property type="term" value="F:protein-transporting ATPase activity"/>
    <property type="evidence" value="ECO:0007669"/>
    <property type="project" value="InterPro"/>
</dbReference>
<name>D7CWV7_TRURR</name>
<proteinExistence type="inferred from homology"/>
<dbReference type="InterPro" id="IPR022645">
    <property type="entry name" value="SecD/SecF_bac"/>
</dbReference>
<feature type="domain" description="Protein export membrane protein SecD/SecF C-terminal" evidence="11">
    <location>
        <begin position="234"/>
        <end position="392"/>
    </location>
</feature>
<comment type="function">
    <text evidence="9">Part of the Sec protein translocase complex. Interacts with the SecYEG preprotein conducting channel. SecDF uses the proton motive force (PMF) to complete protein translocation after the ATP-dependent function of SecA.</text>
</comment>
<dbReference type="eggNOG" id="COG0341">
    <property type="taxonomic scope" value="Bacteria"/>
</dbReference>
<dbReference type="Pfam" id="PF07549">
    <property type="entry name" value="Sec_GG"/>
    <property type="match status" value="2"/>
</dbReference>
<dbReference type="HOGENOM" id="CLU_007894_3_2_0"/>
<dbReference type="Gene3D" id="1.20.1640.10">
    <property type="entry name" value="Multidrug efflux transporter AcrB transmembrane domain"/>
    <property type="match status" value="2"/>
</dbReference>
<feature type="transmembrane region" description="Helical" evidence="9">
    <location>
        <begin position="308"/>
        <end position="326"/>
    </location>
</feature>
<feature type="transmembrane region" description="Helical" evidence="9">
    <location>
        <begin position="347"/>
        <end position="369"/>
    </location>
</feature>
<dbReference type="InterPro" id="IPR005665">
    <property type="entry name" value="SecF_bac"/>
</dbReference>
<dbReference type="EMBL" id="CP002049">
    <property type="protein sequence ID" value="ADI14465.1"/>
    <property type="molecule type" value="Genomic_DNA"/>
</dbReference>
<sequence>MTQRSFTGILVLGALLAAVLYLWQPWNTTGLPPLRLGLDLQGGLRVVLQSTTPNPAPEDLQAARRVIENRVNEFGVAEPLVQTAGGDRIIVELPGLSADEQDRAQDLIGQQAVLEFRLVRPQSVGMPVEAMTEADLEPPAFTGEILSGAQTGYDELGRPVVNFQVRGADAQAFGQFTGANVGRSMAIVLDGNVVSAPTINQRIDASGQISGRFTLEEASDLALVLRSGSLPIALQVQEIRAIGPTLGADSVAAGTRAGLIGAVAVVVTVLLFYGPLFGSVLTVGVLFALVLIFGMLAGLGAALTLPGLAGLVLTIGAAVDGNVISFERIKEELRAGKSLRLAMRSGFANSLSAIIDANVTTLIAAAALYQYTTGPVRGFAITLAIGIVAAVFVNTVVVPFLLDVLTLRFRRPRLPRGFYVTGIDFLKRAPLVTTLSGVLAAGALLAVLTVGLNPSTDFTGGTSALLRTAEGTTVEEVRAAISEVAADIPGVDGSTATVQAVQDGTLDGGAEQAAGQLYSVRIGLGQGEGDGATAFASDLAAALEAELLQADVVGPAVGADLRQGAILAVLLAFGLILVYVGFRFWPNWIVAVASVIASAHDVVIVMGFLALTGAEFSIPVLAALLFVVGYSLNDSIIIADRIRENLRKGRGMSYREIVNASVNQTLSRTVLTSGTTLLPVLALLFFGGSVLRDFSLTLLVGIAFGTYSSIFILAPMVVWFKNRQRASKPKPSVRVRPAQR</sequence>
<keyword evidence="4 9" id="KW-0812">Transmembrane</keyword>
<dbReference type="GO" id="GO:0065002">
    <property type="term" value="P:intracellular protein transmembrane transport"/>
    <property type="evidence" value="ECO:0007669"/>
    <property type="project" value="UniProtKB-UniRule"/>
</dbReference>
<dbReference type="SUPFAM" id="SSF82866">
    <property type="entry name" value="Multidrug efflux transporter AcrB transmembrane domain"/>
    <property type="match status" value="2"/>
</dbReference>
<evidence type="ECO:0000256" key="6">
    <source>
        <dbReference type="ARBA" id="ARBA00022989"/>
    </source>
</evidence>
<keyword evidence="6 9" id="KW-1133">Transmembrane helix</keyword>
<dbReference type="NCBIfam" id="TIGR00916">
    <property type="entry name" value="2A0604s01"/>
    <property type="match status" value="2"/>
</dbReference>
<dbReference type="Gene3D" id="3.30.70.2040">
    <property type="match status" value="1"/>
</dbReference>
<dbReference type="HAMAP" id="MF_01463_B">
    <property type="entry name" value="SecD_B"/>
    <property type="match status" value="1"/>
</dbReference>
<feature type="transmembrane region" description="Helical" evidence="9">
    <location>
        <begin position="381"/>
        <end position="407"/>
    </location>
</feature>
<feature type="transmembrane region" description="Helical" evidence="9">
    <location>
        <begin position="253"/>
        <end position="273"/>
    </location>
</feature>
<dbReference type="InterPro" id="IPR022646">
    <property type="entry name" value="SecD/SecF_CS"/>
</dbReference>
<accession>D7CWV7</accession>
<evidence type="ECO:0000256" key="1">
    <source>
        <dbReference type="ARBA" id="ARBA00004651"/>
    </source>
</evidence>
<keyword evidence="7 9" id="KW-0811">Translocation</keyword>
<feature type="domain" description="Protein translocase subunit SecDF P1" evidence="12">
    <location>
        <begin position="61"/>
        <end position="120"/>
    </location>
</feature>
<keyword evidence="3 9" id="KW-1003">Cell membrane</keyword>
<evidence type="ECO:0000313" key="14">
    <source>
        <dbReference type="EMBL" id="ADI14465.1"/>
    </source>
</evidence>
<keyword evidence="15" id="KW-1185">Reference proteome</keyword>
<evidence type="ECO:0000256" key="2">
    <source>
        <dbReference type="ARBA" id="ARBA00022448"/>
    </source>
</evidence>
<comment type="subunit">
    <text evidence="10">Forms a complex with SecD. Part of the essential Sec protein translocation apparatus which comprises SecA, SecYEG and auxiliary proteins SecDF. Other proteins may also be involved.</text>
</comment>
<dbReference type="InterPro" id="IPR048631">
    <property type="entry name" value="SecD_1st"/>
</dbReference>
<dbReference type="InterPro" id="IPR054384">
    <property type="entry name" value="SecDF_P1_head"/>
</dbReference>
<dbReference type="PRINTS" id="PR01755">
    <property type="entry name" value="SECFTRNLCASE"/>
</dbReference>
<dbReference type="PANTHER" id="PTHR30081:SF1">
    <property type="entry name" value="PROTEIN TRANSLOCASE SUBUNIT SECD"/>
    <property type="match status" value="1"/>
</dbReference>
<reference evidence="15" key="1">
    <citation type="submission" date="2010-05" db="EMBL/GenBank/DDBJ databases">
        <title>The complete genome of Truepera radiovictris DSM 17093.</title>
        <authorList>
            <consortium name="US DOE Joint Genome Institute (JGI-PGF)"/>
            <person name="Lucas S."/>
            <person name="Copeland A."/>
            <person name="Lapidus A."/>
            <person name="Glavina del Rio T."/>
            <person name="Dalin E."/>
            <person name="Tice H."/>
            <person name="Bruce D."/>
            <person name="Goodwin L."/>
            <person name="Pitluck S."/>
            <person name="Kyrpides N."/>
            <person name="Mavromatis K."/>
            <person name="Ovchinnikova G."/>
            <person name="Munk A.C."/>
            <person name="Detter J.C."/>
            <person name="Han C."/>
            <person name="Tapia R."/>
            <person name="Land M."/>
            <person name="Hauser L."/>
            <person name="Markowitz V."/>
            <person name="Cheng J.-F."/>
            <person name="Hugenholtz P."/>
            <person name="Woyke T."/>
            <person name="Wu D."/>
            <person name="Tindall B."/>
            <person name="Pomrenke H.G."/>
            <person name="Brambilla E."/>
            <person name="Klenk H.-P."/>
            <person name="Eisen J.A."/>
        </authorList>
    </citation>
    <scope>NUCLEOTIDE SEQUENCE [LARGE SCALE GENOMIC DNA]</scope>
    <source>
        <strain evidence="15">DSM 17093 / CIP 108686 / LMG 22925 / RQ-24</strain>
    </source>
</reference>
<dbReference type="Pfam" id="PF21760">
    <property type="entry name" value="SecD_1st"/>
    <property type="match status" value="1"/>
</dbReference>
<dbReference type="RefSeq" id="WP_013177835.1">
    <property type="nucleotide sequence ID" value="NC_014221.1"/>
</dbReference>
<feature type="transmembrane region" description="Helical" evidence="9">
    <location>
        <begin position="670"/>
        <end position="690"/>
    </location>
</feature>
<dbReference type="eggNOG" id="COG0342">
    <property type="taxonomic scope" value="Bacteria"/>
</dbReference>
<dbReference type="AlphaFoldDB" id="D7CWV7"/>
<feature type="transmembrane region" description="Helical" evidence="9">
    <location>
        <begin position="428"/>
        <end position="452"/>
    </location>
</feature>
<evidence type="ECO:0000256" key="4">
    <source>
        <dbReference type="ARBA" id="ARBA00022692"/>
    </source>
</evidence>
<dbReference type="InterPro" id="IPR055344">
    <property type="entry name" value="SecD_SecF_C_bact"/>
</dbReference>
<dbReference type="Gene3D" id="3.30.1360.200">
    <property type="match status" value="1"/>
</dbReference>
<dbReference type="Proteomes" id="UP000000379">
    <property type="component" value="Chromosome"/>
</dbReference>
<evidence type="ECO:0000313" key="15">
    <source>
        <dbReference type="Proteomes" id="UP000000379"/>
    </source>
</evidence>
<dbReference type="InterPro" id="IPR022813">
    <property type="entry name" value="SecD/SecF_arch_bac"/>
</dbReference>
<dbReference type="Pfam" id="PF02355">
    <property type="entry name" value="SecD_SecF_C"/>
    <property type="match status" value="2"/>
</dbReference>
<dbReference type="InterPro" id="IPR048634">
    <property type="entry name" value="SecD_SecF_C"/>
</dbReference>
<dbReference type="HAMAP" id="MF_01464_B">
    <property type="entry name" value="SecF_B"/>
    <property type="match status" value="1"/>
</dbReference>
<organism evidence="14 15">
    <name type="scientific">Truepera radiovictrix (strain DSM 17093 / CIP 108686 / LMG 22925 / RQ-24)</name>
    <dbReference type="NCBI Taxonomy" id="649638"/>
    <lineage>
        <taxon>Bacteria</taxon>
        <taxon>Thermotogati</taxon>
        <taxon>Deinococcota</taxon>
        <taxon>Deinococci</taxon>
        <taxon>Trueperales</taxon>
        <taxon>Trueperaceae</taxon>
        <taxon>Truepera</taxon>
    </lineage>
</organism>
<dbReference type="PANTHER" id="PTHR30081">
    <property type="entry name" value="PROTEIN-EXPORT MEMBRANE PROTEIN SEC"/>
    <property type="match status" value="1"/>
</dbReference>
<feature type="domain" description="SecDF P1 head subdomain" evidence="13">
    <location>
        <begin position="139"/>
        <end position="232"/>
    </location>
</feature>